<protein>
    <submittedName>
        <fullName evidence="1">Uncharacterized protein</fullName>
    </submittedName>
</protein>
<dbReference type="EMBL" id="JACXVP010000004">
    <property type="protein sequence ID" value="KAG5609582.1"/>
    <property type="molecule type" value="Genomic_DNA"/>
</dbReference>
<evidence type="ECO:0000313" key="2">
    <source>
        <dbReference type="Proteomes" id="UP000824120"/>
    </source>
</evidence>
<organism evidence="1 2">
    <name type="scientific">Solanum commersonii</name>
    <name type="common">Commerson's wild potato</name>
    <name type="synonym">Commerson's nightshade</name>
    <dbReference type="NCBI Taxonomy" id="4109"/>
    <lineage>
        <taxon>Eukaryota</taxon>
        <taxon>Viridiplantae</taxon>
        <taxon>Streptophyta</taxon>
        <taxon>Embryophyta</taxon>
        <taxon>Tracheophyta</taxon>
        <taxon>Spermatophyta</taxon>
        <taxon>Magnoliopsida</taxon>
        <taxon>eudicotyledons</taxon>
        <taxon>Gunneridae</taxon>
        <taxon>Pentapetalae</taxon>
        <taxon>asterids</taxon>
        <taxon>lamiids</taxon>
        <taxon>Solanales</taxon>
        <taxon>Solanaceae</taxon>
        <taxon>Solanoideae</taxon>
        <taxon>Solaneae</taxon>
        <taxon>Solanum</taxon>
    </lineage>
</organism>
<dbReference type="AlphaFoldDB" id="A0A9J5ZFH7"/>
<comment type="caution">
    <text evidence="1">The sequence shown here is derived from an EMBL/GenBank/DDBJ whole genome shotgun (WGS) entry which is preliminary data.</text>
</comment>
<accession>A0A9J5ZFH7</accession>
<evidence type="ECO:0000313" key="1">
    <source>
        <dbReference type="EMBL" id="KAG5609582.1"/>
    </source>
</evidence>
<dbReference type="Proteomes" id="UP000824120">
    <property type="component" value="Chromosome 4"/>
</dbReference>
<gene>
    <name evidence="1" type="ORF">H5410_020863</name>
</gene>
<reference evidence="1 2" key="1">
    <citation type="submission" date="2020-09" db="EMBL/GenBank/DDBJ databases">
        <title>De no assembly of potato wild relative species, Solanum commersonii.</title>
        <authorList>
            <person name="Cho K."/>
        </authorList>
    </citation>
    <scope>NUCLEOTIDE SEQUENCE [LARGE SCALE GENOMIC DNA]</scope>
    <source>
        <strain evidence="1">LZ3.2</strain>
        <tissue evidence="1">Leaf</tissue>
    </source>
</reference>
<dbReference type="OrthoDB" id="1305336at2759"/>
<sequence length="69" mass="7950">MATAHKRYNTIDRLKVGDEEVVQCEWLQGPFIEAKVFKVANFCAVDKAHGPDGFTMGFYKECRKLLREI</sequence>
<keyword evidence="2" id="KW-1185">Reference proteome</keyword>
<name>A0A9J5ZFH7_SOLCO</name>
<proteinExistence type="predicted"/>